<protein>
    <submittedName>
        <fullName evidence="1">Uncharacterized protein</fullName>
    </submittedName>
</protein>
<dbReference type="KEGG" id="vg:40079225"/>
<name>A0A142KBI1_9CAUD</name>
<evidence type="ECO:0000313" key="2">
    <source>
        <dbReference type="Proteomes" id="UP000223856"/>
    </source>
</evidence>
<accession>A0A142KBI1</accession>
<evidence type="ECO:0000313" key="1">
    <source>
        <dbReference type="EMBL" id="AMS03464.1"/>
    </source>
</evidence>
<sequence length="83" mass="9237">MSDEPEFEIIEVLPIGTPGGPAHEYELCLTPPLNERDGRGEYRLPMAQCKCGWFSMALRTTQEADAAGKWHCNTENTKPPGVF</sequence>
<gene>
    <name evidence="1" type="primary">71</name>
    <name evidence="1" type="ORF">SEA_KATYUSHA_71</name>
</gene>
<dbReference type="RefSeq" id="YP_009603346.1">
    <property type="nucleotide sequence ID" value="NC_041950.1"/>
</dbReference>
<organism evidence="1 2">
    <name type="scientific">Gordonia phage Katyusha</name>
    <dbReference type="NCBI Taxonomy" id="1821555"/>
    <lineage>
        <taxon>Viruses</taxon>
        <taxon>Duplodnaviria</taxon>
        <taxon>Heunggongvirae</taxon>
        <taxon>Uroviricota</taxon>
        <taxon>Caudoviricetes</taxon>
        <taxon>Demosthenesvirus</taxon>
        <taxon>Demosthenesvirus katyusha</taxon>
    </lineage>
</organism>
<reference evidence="1 2" key="1">
    <citation type="submission" date="2016-03" db="EMBL/GenBank/DDBJ databases">
        <authorList>
            <person name="Green D.E."/>
            <person name="Kennedy B.V."/>
            <person name="Kocak B.Z."/>
            <person name="Moretti M.L."/>
            <person name="Onelangsy F.L."/>
            <person name="Mezghani N.A."/>
            <person name="Thompson P.K."/>
            <person name="Ulbrich M.C."/>
            <person name="Furbee E.C."/>
            <person name="Grubb S.R."/>
            <person name="Warner M.H."/>
            <person name="Montgomery M.T."/>
            <person name="Garlena R.A."/>
            <person name="Russell D.A."/>
            <person name="Pope W.H."/>
            <person name="Jacobs-Sera D."/>
            <person name="Hendrix R.W."/>
            <person name="Hatfull G.F."/>
        </authorList>
    </citation>
    <scope>NUCLEOTIDE SEQUENCE [LARGE SCALE GENOMIC DNA]</scope>
</reference>
<dbReference type="GeneID" id="40079225"/>
<proteinExistence type="predicted"/>
<dbReference type="Proteomes" id="UP000223856">
    <property type="component" value="Segment"/>
</dbReference>
<keyword evidence="2" id="KW-1185">Reference proteome</keyword>
<dbReference type="EMBL" id="KU963258">
    <property type="protein sequence ID" value="AMS03464.1"/>
    <property type="molecule type" value="Genomic_DNA"/>
</dbReference>